<feature type="transmembrane region" description="Helical" evidence="11">
    <location>
        <begin position="121"/>
        <end position="141"/>
    </location>
</feature>
<dbReference type="PANTHER" id="PTHR19139">
    <property type="entry name" value="AQUAPORIN TRANSPORTER"/>
    <property type="match status" value="1"/>
</dbReference>
<dbReference type="InterPro" id="IPR034294">
    <property type="entry name" value="Aquaporin_transptr"/>
</dbReference>
<reference evidence="12" key="5">
    <citation type="submission" date="2025-09" db="UniProtKB">
        <authorList>
            <consortium name="Ensembl"/>
        </authorList>
    </citation>
    <scope>IDENTIFICATION</scope>
</reference>
<evidence type="ECO:0000256" key="6">
    <source>
        <dbReference type="ARBA" id="ARBA00022737"/>
    </source>
</evidence>
<evidence type="ECO:0000256" key="8">
    <source>
        <dbReference type="ARBA" id="ARBA00023136"/>
    </source>
</evidence>
<keyword evidence="6" id="KW-0677">Repeat</keyword>
<evidence type="ECO:0000256" key="10">
    <source>
        <dbReference type="RuleBase" id="RU000477"/>
    </source>
</evidence>
<evidence type="ECO:0000256" key="7">
    <source>
        <dbReference type="ARBA" id="ARBA00022989"/>
    </source>
</evidence>
<name>A0A4W4EIM6_ELEEL</name>
<dbReference type="GO" id="GO:0016323">
    <property type="term" value="C:basolateral plasma membrane"/>
    <property type="evidence" value="ECO:0007669"/>
    <property type="project" value="UniProtKB-SubCell"/>
</dbReference>
<keyword evidence="3" id="KW-1003">Cell membrane</keyword>
<keyword evidence="9" id="KW-0325">Glycoprotein</keyword>
<evidence type="ECO:0000256" key="3">
    <source>
        <dbReference type="ARBA" id="ARBA00022475"/>
    </source>
</evidence>
<evidence type="ECO:0000313" key="13">
    <source>
        <dbReference type="Proteomes" id="UP000314983"/>
    </source>
</evidence>
<dbReference type="InterPro" id="IPR023271">
    <property type="entry name" value="Aquaporin-like"/>
</dbReference>
<dbReference type="GeneTree" id="ENSGT00940000156037"/>
<dbReference type="Pfam" id="PF00230">
    <property type="entry name" value="MIP"/>
    <property type="match status" value="1"/>
</dbReference>
<sequence>MKRKYRVILTRRETEDSDPPTPHRCLPWCSRERASVAFKGIWTKSFRRAVSGEFLATLICVLLGLGSTVDWASGTEKPSPADLVLVSLCFSLGVATVVQCFLPFSSCHINPVGKLSLAKALFYVTAQCLGAIAAAGLLYLLTPSAVRGNLGVTNVTRPVRCLHVNLDISVGHALLVELLITFELLFTVTATCNAKRADLTGSASLAIGLAVVIGHLFAIRYTGAGMNPARSFGPALSRCRERFSRDASGKYKEVEGSSLQQAGEADDISVRPGSWRSIEERRRSLSRSCRLMCFLRYDHSVDCRWRPGCRALAVALEHCGPGWS</sequence>
<reference evidence="13" key="2">
    <citation type="journal article" date="2017" name="Sci. Adv.">
        <title>A tail of two voltages: Proteomic comparison of the three electric organs of the electric eel.</title>
        <authorList>
            <person name="Traeger L.L."/>
            <person name="Sabat G."/>
            <person name="Barrett-Wilt G.A."/>
            <person name="Wells G.B."/>
            <person name="Sussman M.R."/>
        </authorList>
    </citation>
    <scope>NUCLEOTIDE SEQUENCE [LARGE SCALE GENOMIC DNA]</scope>
</reference>
<evidence type="ECO:0000256" key="9">
    <source>
        <dbReference type="ARBA" id="ARBA00023180"/>
    </source>
</evidence>
<keyword evidence="5 10" id="KW-0812">Transmembrane</keyword>
<reference evidence="13" key="1">
    <citation type="journal article" date="2014" name="Science">
        <title>Nonhuman genetics. Genomic basis for the convergent evolution of electric organs.</title>
        <authorList>
            <person name="Gallant J.R."/>
            <person name="Traeger L.L."/>
            <person name="Volkening J.D."/>
            <person name="Moffett H."/>
            <person name="Chen P.H."/>
            <person name="Novina C.D."/>
            <person name="Phillips G.N.Jr."/>
            <person name="Anand R."/>
            <person name="Wells G.B."/>
            <person name="Pinch M."/>
            <person name="Guth R."/>
            <person name="Unguez G.A."/>
            <person name="Albert J.S."/>
            <person name="Zakon H.H."/>
            <person name="Samanta M.P."/>
            <person name="Sussman M.R."/>
        </authorList>
    </citation>
    <scope>NUCLEOTIDE SEQUENCE [LARGE SCALE GENOMIC DNA]</scope>
</reference>
<evidence type="ECO:0000256" key="4">
    <source>
        <dbReference type="ARBA" id="ARBA00022553"/>
    </source>
</evidence>
<feature type="transmembrane region" description="Helical" evidence="11">
    <location>
        <begin position="54"/>
        <end position="72"/>
    </location>
</feature>
<protein>
    <submittedName>
        <fullName evidence="12">Aquaporin 4</fullName>
    </submittedName>
</protein>
<comment type="subcellular location">
    <subcellularLocation>
        <location evidence="1">Basolateral cell membrane</location>
        <topology evidence="1">Multi-pass membrane protein</topology>
    </subcellularLocation>
</comment>
<keyword evidence="10" id="KW-0813">Transport</keyword>
<dbReference type="Gene3D" id="1.20.1080.10">
    <property type="entry name" value="Glycerol uptake facilitator protein"/>
    <property type="match status" value="1"/>
</dbReference>
<evidence type="ECO:0000256" key="11">
    <source>
        <dbReference type="SAM" id="Phobius"/>
    </source>
</evidence>
<keyword evidence="13" id="KW-1185">Reference proteome</keyword>
<keyword evidence="8 11" id="KW-0472">Membrane</keyword>
<dbReference type="Ensembl" id="ENSEEET00000011364.2">
    <property type="protein sequence ID" value="ENSEEEP00000011235.2"/>
    <property type="gene ID" value="ENSEEEG00000005692.2"/>
</dbReference>
<evidence type="ECO:0000256" key="2">
    <source>
        <dbReference type="ARBA" id="ARBA00006175"/>
    </source>
</evidence>
<feature type="transmembrane region" description="Helical" evidence="11">
    <location>
        <begin position="84"/>
        <end position="109"/>
    </location>
</feature>
<dbReference type="InterPro" id="IPR000425">
    <property type="entry name" value="MIP"/>
</dbReference>
<accession>A0A4W4EIM6</accession>
<evidence type="ECO:0000256" key="1">
    <source>
        <dbReference type="ARBA" id="ARBA00004554"/>
    </source>
</evidence>
<keyword evidence="4" id="KW-0597">Phosphoprotein</keyword>
<evidence type="ECO:0000256" key="5">
    <source>
        <dbReference type="ARBA" id="ARBA00022692"/>
    </source>
</evidence>
<feature type="transmembrane region" description="Helical" evidence="11">
    <location>
        <begin position="203"/>
        <end position="221"/>
    </location>
</feature>
<dbReference type="PANTHER" id="PTHR19139:SF34">
    <property type="entry name" value="AQUAPORIN-4"/>
    <property type="match status" value="1"/>
</dbReference>
<keyword evidence="7 11" id="KW-1133">Transmembrane helix</keyword>
<dbReference type="Proteomes" id="UP000314983">
    <property type="component" value="Chromosome 19"/>
</dbReference>
<organism evidence="12 13">
    <name type="scientific">Electrophorus electricus</name>
    <name type="common">Electric eel</name>
    <name type="synonym">Gymnotus electricus</name>
    <dbReference type="NCBI Taxonomy" id="8005"/>
    <lineage>
        <taxon>Eukaryota</taxon>
        <taxon>Metazoa</taxon>
        <taxon>Chordata</taxon>
        <taxon>Craniata</taxon>
        <taxon>Vertebrata</taxon>
        <taxon>Euteleostomi</taxon>
        <taxon>Actinopterygii</taxon>
        <taxon>Neopterygii</taxon>
        <taxon>Teleostei</taxon>
        <taxon>Ostariophysi</taxon>
        <taxon>Gymnotiformes</taxon>
        <taxon>Gymnotoidei</taxon>
        <taxon>Gymnotidae</taxon>
        <taxon>Electrophorus</taxon>
    </lineage>
</organism>
<gene>
    <name evidence="12" type="primary">AQP4</name>
</gene>
<proteinExistence type="inferred from homology"/>
<reference evidence="12" key="3">
    <citation type="submission" date="2020-05" db="EMBL/GenBank/DDBJ databases">
        <title>Electrophorus electricus (electric eel) genome, fEleEle1, primary haplotype.</title>
        <authorList>
            <person name="Myers G."/>
            <person name="Meyer A."/>
            <person name="Fedrigo O."/>
            <person name="Formenti G."/>
            <person name="Rhie A."/>
            <person name="Tracey A."/>
            <person name="Sims Y."/>
            <person name="Jarvis E.D."/>
        </authorList>
    </citation>
    <scope>NUCLEOTIDE SEQUENCE [LARGE SCALE GENOMIC DNA]</scope>
</reference>
<dbReference type="GO" id="GO:0015250">
    <property type="term" value="F:water channel activity"/>
    <property type="evidence" value="ECO:0007669"/>
    <property type="project" value="TreeGrafter"/>
</dbReference>
<dbReference type="SUPFAM" id="SSF81338">
    <property type="entry name" value="Aquaporin-like"/>
    <property type="match status" value="1"/>
</dbReference>
<evidence type="ECO:0000313" key="12">
    <source>
        <dbReference type="Ensembl" id="ENSEEEP00000011235.2"/>
    </source>
</evidence>
<reference evidence="12" key="4">
    <citation type="submission" date="2025-08" db="UniProtKB">
        <authorList>
            <consortium name="Ensembl"/>
        </authorList>
    </citation>
    <scope>IDENTIFICATION</scope>
</reference>
<dbReference type="PRINTS" id="PR00783">
    <property type="entry name" value="MINTRINSICP"/>
</dbReference>
<dbReference type="AlphaFoldDB" id="A0A4W4EIM6"/>
<comment type="similarity">
    <text evidence="2 10">Belongs to the MIP/aquaporin (TC 1.A.8) family.</text>
</comment>